<dbReference type="OrthoDB" id="329835at2759"/>
<dbReference type="Pfam" id="PF21089">
    <property type="entry name" value="PKS_DH_N"/>
    <property type="match status" value="1"/>
</dbReference>
<evidence type="ECO:0000259" key="8">
    <source>
        <dbReference type="PROSITE" id="PS50075"/>
    </source>
</evidence>
<dbReference type="Pfam" id="PF00109">
    <property type="entry name" value="ketoacyl-synt"/>
    <property type="match status" value="1"/>
</dbReference>
<evidence type="ECO:0000313" key="12">
    <source>
        <dbReference type="Proteomes" id="UP000800039"/>
    </source>
</evidence>
<dbReference type="CDD" id="cd00833">
    <property type="entry name" value="PKS"/>
    <property type="match status" value="1"/>
</dbReference>
<dbReference type="InterPro" id="IPR009081">
    <property type="entry name" value="PP-bd_ACP"/>
</dbReference>
<dbReference type="InterPro" id="IPR020806">
    <property type="entry name" value="PKS_PP-bd"/>
</dbReference>
<dbReference type="InterPro" id="IPR042104">
    <property type="entry name" value="PKS_dehydratase_sf"/>
</dbReference>
<dbReference type="Gene3D" id="3.40.366.10">
    <property type="entry name" value="Malonyl-Coenzyme A Acyl Carrier Protein, domain 2"/>
    <property type="match status" value="1"/>
</dbReference>
<dbReference type="SUPFAM" id="SSF47336">
    <property type="entry name" value="ACP-like"/>
    <property type="match status" value="1"/>
</dbReference>
<dbReference type="SUPFAM" id="SSF51735">
    <property type="entry name" value="NAD(P)-binding Rossmann-fold domains"/>
    <property type="match status" value="1"/>
</dbReference>
<dbReference type="CDD" id="cd19532">
    <property type="entry name" value="C_PKS-NRPS"/>
    <property type="match status" value="1"/>
</dbReference>
<dbReference type="SUPFAM" id="SSF55048">
    <property type="entry name" value="Probable ACP-binding domain of malonyl-CoA ACP transacylase"/>
    <property type="match status" value="1"/>
</dbReference>
<dbReference type="Gene3D" id="3.40.47.10">
    <property type="match status" value="1"/>
</dbReference>
<dbReference type="GO" id="GO:0008168">
    <property type="term" value="F:methyltransferase activity"/>
    <property type="evidence" value="ECO:0007669"/>
    <property type="project" value="UniProtKB-KW"/>
</dbReference>
<name>A0A9P4LB97_9PLEO</name>
<dbReference type="SUPFAM" id="SSF52777">
    <property type="entry name" value="CoA-dependent acyltransferases"/>
    <property type="match status" value="2"/>
</dbReference>
<dbReference type="InterPro" id="IPR032821">
    <property type="entry name" value="PKS_assoc"/>
</dbReference>
<evidence type="ECO:0000256" key="2">
    <source>
        <dbReference type="ARBA" id="ARBA00022553"/>
    </source>
</evidence>
<dbReference type="Pfam" id="PF14765">
    <property type="entry name" value="PS-DH"/>
    <property type="match status" value="1"/>
</dbReference>
<evidence type="ECO:0000256" key="5">
    <source>
        <dbReference type="ARBA" id="ARBA00023268"/>
    </source>
</evidence>
<dbReference type="Gene3D" id="3.30.559.30">
    <property type="entry name" value="Nonribosomal peptide synthetase, condensation domain"/>
    <property type="match status" value="1"/>
</dbReference>
<accession>A0A9P4LB97</accession>
<dbReference type="SMART" id="SM00823">
    <property type="entry name" value="PKS_PP"/>
    <property type="match status" value="1"/>
</dbReference>
<dbReference type="GO" id="GO:0006633">
    <property type="term" value="P:fatty acid biosynthetic process"/>
    <property type="evidence" value="ECO:0007669"/>
    <property type="project" value="InterPro"/>
</dbReference>
<dbReference type="InterPro" id="IPR018201">
    <property type="entry name" value="Ketoacyl_synth_AS"/>
</dbReference>
<dbReference type="InterPro" id="IPR001242">
    <property type="entry name" value="Condensation_dom"/>
</dbReference>
<keyword evidence="4" id="KW-0808">Transferase</keyword>
<dbReference type="InterPro" id="IPR049900">
    <property type="entry name" value="PKS_mFAS_DH"/>
</dbReference>
<feature type="region of interest" description="Disordered" evidence="7">
    <location>
        <begin position="2507"/>
        <end position="2549"/>
    </location>
</feature>
<dbReference type="InterPro" id="IPR036736">
    <property type="entry name" value="ACP-like_sf"/>
</dbReference>
<dbReference type="GO" id="GO:0031177">
    <property type="term" value="F:phosphopantetheine binding"/>
    <property type="evidence" value="ECO:0007669"/>
    <property type="project" value="InterPro"/>
</dbReference>
<dbReference type="SMART" id="SM00825">
    <property type="entry name" value="PKS_KS"/>
    <property type="match status" value="1"/>
</dbReference>
<dbReference type="GeneID" id="63854957"/>
<dbReference type="Gene3D" id="3.40.50.150">
    <property type="entry name" value="Vaccinia Virus protein VP39"/>
    <property type="match status" value="1"/>
</dbReference>
<dbReference type="PANTHER" id="PTHR43775">
    <property type="entry name" value="FATTY ACID SYNTHASE"/>
    <property type="match status" value="1"/>
</dbReference>
<feature type="region of interest" description="C-terminal hotdog fold" evidence="6">
    <location>
        <begin position="1117"/>
        <end position="1267"/>
    </location>
</feature>
<dbReference type="InterPro" id="IPR050091">
    <property type="entry name" value="PKS_NRPS_Biosynth_Enz"/>
</dbReference>
<dbReference type="InterPro" id="IPR014030">
    <property type="entry name" value="Ketoacyl_synth_N"/>
</dbReference>
<keyword evidence="3" id="KW-0489">Methyltransferase</keyword>
<dbReference type="EMBL" id="ML976615">
    <property type="protein sequence ID" value="KAF1848288.1"/>
    <property type="molecule type" value="Genomic_DNA"/>
</dbReference>
<dbReference type="PROSITE" id="PS00606">
    <property type="entry name" value="KS3_1"/>
    <property type="match status" value="1"/>
</dbReference>
<keyword evidence="2" id="KW-0597">Phosphoprotein</keyword>
<dbReference type="SUPFAM" id="SSF53335">
    <property type="entry name" value="S-adenosyl-L-methionine-dependent methyltransferases"/>
    <property type="match status" value="1"/>
</dbReference>
<proteinExistence type="predicted"/>
<evidence type="ECO:0000256" key="7">
    <source>
        <dbReference type="SAM" id="MobiDB-lite"/>
    </source>
</evidence>
<dbReference type="GO" id="GO:0032259">
    <property type="term" value="P:methylation"/>
    <property type="evidence" value="ECO:0007669"/>
    <property type="project" value="UniProtKB-KW"/>
</dbReference>
<dbReference type="Gene3D" id="3.30.559.10">
    <property type="entry name" value="Chloramphenicol acetyltransferase-like domain"/>
    <property type="match status" value="1"/>
</dbReference>
<evidence type="ECO:0000259" key="10">
    <source>
        <dbReference type="PROSITE" id="PS52019"/>
    </source>
</evidence>
<feature type="domain" description="Carrier" evidence="8">
    <location>
        <begin position="2414"/>
        <end position="2489"/>
    </location>
</feature>
<reference evidence="11" key="1">
    <citation type="submission" date="2020-01" db="EMBL/GenBank/DDBJ databases">
        <authorList>
            <consortium name="DOE Joint Genome Institute"/>
            <person name="Haridas S."/>
            <person name="Albert R."/>
            <person name="Binder M."/>
            <person name="Bloem J."/>
            <person name="Labutti K."/>
            <person name="Salamov A."/>
            <person name="Andreopoulos B."/>
            <person name="Baker S.E."/>
            <person name="Barry K."/>
            <person name="Bills G."/>
            <person name="Bluhm B.H."/>
            <person name="Cannon C."/>
            <person name="Castanera R."/>
            <person name="Culley D.E."/>
            <person name="Daum C."/>
            <person name="Ezra D."/>
            <person name="Gonzalez J.B."/>
            <person name="Henrissat B."/>
            <person name="Kuo A."/>
            <person name="Liang C."/>
            <person name="Lipzen A."/>
            <person name="Lutzoni F."/>
            <person name="Magnuson J."/>
            <person name="Mondo S."/>
            <person name="Nolan M."/>
            <person name="Ohm R."/>
            <person name="Pangilinan J."/>
            <person name="Park H.-J."/>
            <person name="Ramirez L."/>
            <person name="Alfaro M."/>
            <person name="Sun H."/>
            <person name="Tritt A."/>
            <person name="Yoshinaga Y."/>
            <person name="Zwiers L.-H."/>
            <person name="Turgeon B.G."/>
            <person name="Goodwin S.B."/>
            <person name="Spatafora J.W."/>
            <person name="Crous P.W."/>
            <person name="Grigoriev I.V."/>
        </authorList>
    </citation>
    <scope>NUCLEOTIDE SEQUENCE</scope>
    <source>
        <strain evidence="11">CBS 394.84</strain>
    </source>
</reference>
<evidence type="ECO:0000256" key="1">
    <source>
        <dbReference type="ARBA" id="ARBA00022450"/>
    </source>
</evidence>
<dbReference type="GO" id="GO:0009403">
    <property type="term" value="P:toxin biosynthetic process"/>
    <property type="evidence" value="ECO:0007669"/>
    <property type="project" value="UniProtKB-ARBA"/>
</dbReference>
<dbReference type="Pfam" id="PF02801">
    <property type="entry name" value="Ketoacyl-synt_C"/>
    <property type="match status" value="1"/>
</dbReference>
<feature type="active site" description="Proton donor; for dehydratase activity" evidence="6">
    <location>
        <position position="1177"/>
    </location>
</feature>
<feature type="compositionally biased region" description="Low complexity" evidence="7">
    <location>
        <begin position="2513"/>
        <end position="2542"/>
    </location>
</feature>
<organism evidence="11 12">
    <name type="scientific">Cucurbitaria berberidis CBS 394.84</name>
    <dbReference type="NCBI Taxonomy" id="1168544"/>
    <lineage>
        <taxon>Eukaryota</taxon>
        <taxon>Fungi</taxon>
        <taxon>Dikarya</taxon>
        <taxon>Ascomycota</taxon>
        <taxon>Pezizomycotina</taxon>
        <taxon>Dothideomycetes</taxon>
        <taxon>Pleosporomycetidae</taxon>
        <taxon>Pleosporales</taxon>
        <taxon>Pleosporineae</taxon>
        <taxon>Cucurbitariaceae</taxon>
        <taxon>Cucurbitaria</taxon>
    </lineage>
</organism>
<dbReference type="Gene3D" id="3.10.129.110">
    <property type="entry name" value="Polyketide synthase dehydratase"/>
    <property type="match status" value="1"/>
</dbReference>
<dbReference type="FunFam" id="3.40.47.10:FF:000019">
    <property type="entry name" value="Polyketide synthase type I"/>
    <property type="match status" value="1"/>
</dbReference>
<feature type="region of interest" description="N-terminal hotdog fold" evidence="6">
    <location>
        <begin position="970"/>
        <end position="1102"/>
    </location>
</feature>
<evidence type="ECO:0000256" key="4">
    <source>
        <dbReference type="ARBA" id="ARBA00022679"/>
    </source>
</evidence>
<dbReference type="InterPro" id="IPR020807">
    <property type="entry name" value="PKS_DH"/>
</dbReference>
<keyword evidence="5" id="KW-0511">Multifunctional enzyme</keyword>
<dbReference type="PROSITE" id="PS52004">
    <property type="entry name" value="KS3_2"/>
    <property type="match status" value="1"/>
</dbReference>
<dbReference type="SUPFAM" id="SSF53901">
    <property type="entry name" value="Thiolase-like"/>
    <property type="match status" value="1"/>
</dbReference>
<dbReference type="GO" id="GO:0004315">
    <property type="term" value="F:3-oxoacyl-[acyl-carrier-protein] synthase activity"/>
    <property type="evidence" value="ECO:0007669"/>
    <property type="project" value="InterPro"/>
</dbReference>
<dbReference type="InterPro" id="IPR049551">
    <property type="entry name" value="PKS_DH_C"/>
</dbReference>
<dbReference type="Pfam" id="PF00668">
    <property type="entry name" value="Condensation"/>
    <property type="match status" value="1"/>
</dbReference>
<dbReference type="InterPro" id="IPR057326">
    <property type="entry name" value="KR_dom"/>
</dbReference>
<dbReference type="PANTHER" id="PTHR43775:SF20">
    <property type="entry name" value="HYBRID PKS-NRPS SYNTHETASE APDA"/>
    <property type="match status" value="1"/>
</dbReference>
<dbReference type="Pfam" id="PF00698">
    <property type="entry name" value="Acyl_transf_1"/>
    <property type="match status" value="1"/>
</dbReference>
<dbReference type="Pfam" id="PF00550">
    <property type="entry name" value="PP-binding"/>
    <property type="match status" value="1"/>
</dbReference>
<dbReference type="PROSITE" id="PS52019">
    <property type="entry name" value="PKS_MFAS_DH"/>
    <property type="match status" value="1"/>
</dbReference>
<dbReference type="InterPro" id="IPR013968">
    <property type="entry name" value="PKS_KR"/>
</dbReference>
<dbReference type="Gene3D" id="3.40.50.720">
    <property type="entry name" value="NAD(P)-binding Rossmann-like Domain"/>
    <property type="match status" value="2"/>
</dbReference>
<feature type="active site" description="Proton acceptor; for dehydratase activity" evidence="6">
    <location>
        <position position="1002"/>
    </location>
</feature>
<evidence type="ECO:0000313" key="11">
    <source>
        <dbReference type="EMBL" id="KAF1848288.1"/>
    </source>
</evidence>
<dbReference type="InterPro" id="IPR029063">
    <property type="entry name" value="SAM-dependent_MTases_sf"/>
</dbReference>
<sequence>MLVFLSCQPILSLQHHHLFCDTVKHCGHKSYHKMKTNEPIAVVGSGCRFPGGASSPSKLWKLLKEPRDVQSKVDRFAIDAFYNPDGSYHGKGNARHAYLLEEDPYAFDASFFNIHAHEANAIDPQHRLLLETVYEGISSAGLRLEDLQGSSTAVYVGMMQHDFADITNYDLDAIPTYGATGTSAAILSNRVSYFFDWHGPSMTIDTACSSSLVALHHAVQQLREGSSKVAVAAGANLILGPLPFVVESKLNMLSPTGRSRMWDADADGYARGEGVAAIVLKTLSQALADGDSIECIIRETGVNQDGRTPGITMPNHKAQKDLIRETYAKAGLDLSKPENRCQFFEAHGTGTPAGDPQEAEAISSAFFGDTPRGADEEPMYVGSVKTVIGHTEGTAGIAGLMKASLAMKHGILPPNLLFNQLAPRVAQFYDDLEIVTTARAWPSIPHGAPRRVSVNSFGFGGTNAHVIVESFEGIEQTAPIETSSPCLAPLTLSAGNEQSLKANMQSLLKYLQTEPDIQMKDLVWTYLKKRSDLGTRRAIVGKTIPTVVAALEREISLIEKKEGLAVSSGLNKKPSVMGIFTGQGAQWPAMGKLLIDSVPLAKVIAESLDESLKTLPEEYRPKWTLQEQLSLEGTESNVANATFSQPLCCAVQIILVQLLKAAGLEFKAVVGHSSGEIACAYAANFVTASQAIRIAYLRGLTSKLAASPNGTEGAMMAVGTSMEDAEALCALEMFEGRISVAASNGPESCTVSGDKDAIEEAREILEDESKFARVLKVDKAYHSHHMQPCAAPYVDVLKQCGCDIPEADGPPTSTWISSVYDGRVMTPKDCKAEYWKDNLVSPVLFSQAVEQTMIKHAPLDLGIEVGCHPALKTPCLDTIENCYSSSIPYTGCMERGKDNVDSFTSCLRYVWEHFGSASINLSSLYDKLSLDANIIDLSKMIPTYTWDHSRSYRKESRVTQSFLHGSTAPHLLLGKLSAQSTATNAQWHSFLRVRDFDWLDGHALQGQTVFPGAGYVVMGFEAAMHASGNREIELLECLRLSIDKAVTFEDEDSLVELNLTLNAKASGLTHATYEFTIDSCLARENGLTSSASGEIVVTYGTASNDALPKAQDEPPHMSKIGIDRFYRVLEEIGYGYTKQFRGLTSMKRADSKAMGDVNFPQLEDGSHRLVLHPATLDVAFQTFIGAYSAPGDRRLRSLLVPTQIDRIALNPNLARKAPAVVGFNSTSLDAVKNSIGGNIEIFEPTSRSTILQVEGLSFKPFSPPTAADDRKMYSKWEWGPLNPDKVLDDPQYWSTKEEEKEVVVMERVTYFYIRSFLAGLTVEDRDEAAFHYQKQIEWCEHIVAESKSGRLPCYVSAWEFDTEAEIHSLIEQYAYHPHIRLLQRVGENILEIVRDGGNPFDMMDHDGLLTEFYGSPKSYGNAYKYFQKLIHQISHRHQNMNILEIGGGTGGATRYVLKNGTPPSFNSYTFTDISNAFFEKAAEEFAEHQDLMDFRPLDIRRDPKDQEFTPNFYDLIIASNVLHATPSLDETMANVRALLKPGGQLVIIEVTHREHSRIGFIFGLFADWWAGVDEGRVLEPFVSYDKWDEVMKRTGFSGIESRTLDRDSHVSPNSVFSTIAINESMLKLTQPLVEPPSEPLAPLVIIGGESSGTSTMIEQLKTHLPERQVDVLEKLTDLIDFQCSPKSTFLVLSELDEEFFAGLNEVKFEAAQTIFYYAKHVMWITESAWRNNPRQGQIIGLLRTLRLEHADVQIQVVDYDVAASIDPKQLVEHLLRLEYSFNWEEQGVLWTPEPELYFTGSRAAVQRLRPDDVRNDRLNATRRPILGEFDPTEKALRVEKDGRHAYVEVVNEFSPPCVSTTAKAKIWAQYTTANAFRVGDLGYFHIVQGTLAQSGRSVLALSETNVSSVEVSSDYIYTLDAQLDADVCILQSIAADILAQSLLSKAIPGTSMLIFEPPKFCIEAIVRLAETLGAKITLASANPPSGAQPKHWIRLHEKETQHGLKSKLPTGLSAFYSLTDNDNSTSLGNRLASVLPPSCSRHNIHHLIQEIGAVLSHDHSNRAVSILEQAKRTASEAGTVQDSAVVQASQITSAVISAATVIQWKAEDMVPARITSVGDGKLFSDDKTYLLVGLAGDLGRSICRFMIMHGAKHVVLSSRHPTTDQRWIDDMINIGGDVMILPMNVAQADSLDAGLAKIRESKPPIAGVAFGPLILQDVMFKNMDLDMMEMVLEPKVNGARLLDERLSDPANPLDFFVMFSSFVMVSGNPGQAAYSAANAYTMALAQSRRSRGLAGSTIDIGAVYGVGFVARAGREEEYDVVRFMFDAVNEWELQALFAEAVVSDRANGPDAVEIITGMPVFDPAHKDQIPYYDDPRLAYFKLPDGKGRGGDATSSVGSVKDQLLKAVTIEEVRQIITDGVSGKIRVALQVAADDPISITTPLIDEGVDSLSAVTIGAWFSKNLDIDIPLLKILGGASVTDLVEEVIERLSPAAIPLTHWDAISQEGPAITEDSSSNGLNSGSASDTALDTPLTSSSLAPSPDKGGPGIERQTSLSLIQEYSWSEMQLPLDSAIFNSVVGMYMQGPIEMSRLESAVNTTLQRHDVFRTCFTEQDGKPVQLVQRSPRVRFEAIQVSDKAAAEKGFDDLRVHKFNVAEGDTVKIVNYYWTPTDHLFILAYHRLVGDGWTTERLFVEVGSLYQGMQLPPAPSYADYSARQLADKEAGRLSNDLAYWTSQYSYLPSPLPVMNLPGAYVRARPSWTFYEASARLNPMVAVRIRDRARKHKTTPLNFYLTAYHVMLARLTQARDLTIGIADANRATATEQATMGYFANYLPLRLPYESTETFGATLVAVKESMRNALLHSAVPLGSILTTLGIPPADEDALYAPLIQALFDYKQGQAESGTLGGAKMVDANVKRAGQPHDIVLEMSDDPSKDPLITVKLQKGLYGEQDAEVVMDAYLSVLTFFSRNPALRVDDGKLDQGAKARA</sequence>
<comment type="caution">
    <text evidence="11">The sequence shown here is derived from an EMBL/GenBank/DDBJ whole genome shotgun (WGS) entry which is preliminary data.</text>
</comment>
<dbReference type="Pfam" id="PF16197">
    <property type="entry name" value="KAsynt_C_assoc"/>
    <property type="match status" value="1"/>
</dbReference>
<dbReference type="InterPro" id="IPR016035">
    <property type="entry name" value="Acyl_Trfase/lysoPLipase"/>
</dbReference>
<dbReference type="InterPro" id="IPR023213">
    <property type="entry name" value="CAT-like_dom_sf"/>
</dbReference>
<dbReference type="InterPro" id="IPR013217">
    <property type="entry name" value="Methyltransf_12"/>
</dbReference>
<dbReference type="RefSeq" id="XP_040790851.1">
    <property type="nucleotide sequence ID" value="XM_040937707.1"/>
</dbReference>
<evidence type="ECO:0000256" key="6">
    <source>
        <dbReference type="PROSITE-ProRule" id="PRU01363"/>
    </source>
</evidence>
<dbReference type="InterPro" id="IPR016039">
    <property type="entry name" value="Thiolase-like"/>
</dbReference>
<gene>
    <name evidence="11" type="ORF">K460DRAFT_414864</name>
</gene>
<evidence type="ECO:0000259" key="9">
    <source>
        <dbReference type="PROSITE" id="PS52004"/>
    </source>
</evidence>
<dbReference type="InterPro" id="IPR049552">
    <property type="entry name" value="PKS_DH_N"/>
</dbReference>
<evidence type="ECO:0000256" key="3">
    <source>
        <dbReference type="ARBA" id="ARBA00022603"/>
    </source>
</evidence>
<dbReference type="Proteomes" id="UP000800039">
    <property type="component" value="Unassembled WGS sequence"/>
</dbReference>
<dbReference type="SUPFAM" id="SSF52151">
    <property type="entry name" value="FabD/lysophospholipase-like"/>
    <property type="match status" value="1"/>
</dbReference>
<keyword evidence="1" id="KW-0596">Phosphopantetheine</keyword>
<dbReference type="InterPro" id="IPR016036">
    <property type="entry name" value="Malonyl_transacylase_ACP-bd"/>
</dbReference>
<protein>
    <submittedName>
        <fullName evidence="11">Polyketide synthase</fullName>
    </submittedName>
</protein>
<keyword evidence="12" id="KW-1185">Reference proteome</keyword>
<dbReference type="SMART" id="SM00822">
    <property type="entry name" value="PKS_KR"/>
    <property type="match status" value="1"/>
</dbReference>
<dbReference type="InterPro" id="IPR020841">
    <property type="entry name" value="PKS_Beta-ketoAc_synthase_dom"/>
</dbReference>
<dbReference type="GO" id="GO:0004312">
    <property type="term" value="F:fatty acid synthase activity"/>
    <property type="evidence" value="ECO:0007669"/>
    <property type="project" value="TreeGrafter"/>
</dbReference>
<dbReference type="CDD" id="cd02440">
    <property type="entry name" value="AdoMet_MTases"/>
    <property type="match status" value="1"/>
</dbReference>
<feature type="domain" description="PKS/mFAS DH" evidence="10">
    <location>
        <begin position="970"/>
        <end position="1267"/>
    </location>
</feature>
<dbReference type="SMART" id="SM00826">
    <property type="entry name" value="PKS_DH"/>
    <property type="match status" value="1"/>
</dbReference>
<dbReference type="InterPro" id="IPR014043">
    <property type="entry name" value="Acyl_transferase_dom"/>
</dbReference>
<dbReference type="SMART" id="SM00827">
    <property type="entry name" value="PKS_AT"/>
    <property type="match status" value="1"/>
</dbReference>
<dbReference type="InterPro" id="IPR001227">
    <property type="entry name" value="Ac_transferase_dom_sf"/>
</dbReference>
<feature type="domain" description="Ketosynthase family 3 (KS3)" evidence="9">
    <location>
        <begin position="37"/>
        <end position="470"/>
    </location>
</feature>
<dbReference type="InterPro" id="IPR014031">
    <property type="entry name" value="Ketoacyl_synth_C"/>
</dbReference>
<dbReference type="InterPro" id="IPR036291">
    <property type="entry name" value="NAD(P)-bd_dom_sf"/>
</dbReference>
<dbReference type="Pfam" id="PF08242">
    <property type="entry name" value="Methyltransf_12"/>
    <property type="match status" value="1"/>
</dbReference>
<dbReference type="PROSITE" id="PS50075">
    <property type="entry name" value="CARRIER"/>
    <property type="match status" value="1"/>
</dbReference>
<dbReference type="Pfam" id="PF08659">
    <property type="entry name" value="KR"/>
    <property type="match status" value="1"/>
</dbReference>